<dbReference type="GO" id="GO:0016787">
    <property type="term" value="F:hydrolase activity"/>
    <property type="evidence" value="ECO:0007669"/>
    <property type="project" value="UniProtKB-KW"/>
</dbReference>
<dbReference type="SUPFAM" id="SSF49785">
    <property type="entry name" value="Galactose-binding domain-like"/>
    <property type="match status" value="1"/>
</dbReference>
<evidence type="ECO:0000313" key="7">
    <source>
        <dbReference type="Proteomes" id="UP001589619"/>
    </source>
</evidence>
<protein>
    <recommendedName>
        <fullName evidence="2">alpha-L-rhamnosidase</fullName>
        <ecNumber evidence="2">3.2.1.40</ecNumber>
    </recommendedName>
</protein>
<dbReference type="Gene3D" id="2.60.120.260">
    <property type="entry name" value="Galactose-binding domain-like"/>
    <property type="match status" value="2"/>
</dbReference>
<evidence type="ECO:0000256" key="1">
    <source>
        <dbReference type="ARBA" id="ARBA00001445"/>
    </source>
</evidence>
<evidence type="ECO:0000259" key="5">
    <source>
        <dbReference type="Pfam" id="PF17389"/>
    </source>
</evidence>
<evidence type="ECO:0000313" key="6">
    <source>
        <dbReference type="EMBL" id="MFB9754958.1"/>
    </source>
</evidence>
<dbReference type="EMBL" id="JBHMAG010000017">
    <property type="protein sequence ID" value="MFB9754958.1"/>
    <property type="molecule type" value="Genomic_DNA"/>
</dbReference>
<proteinExistence type="predicted"/>
<dbReference type="Proteomes" id="UP001589619">
    <property type="component" value="Unassembled WGS sequence"/>
</dbReference>
<feature type="domain" description="Alpha-L-rhamnosidase concanavalin-like" evidence="3">
    <location>
        <begin position="230"/>
        <end position="327"/>
    </location>
</feature>
<accession>A0ABV5W3R0</accession>
<reference evidence="6 7" key="1">
    <citation type="submission" date="2024-09" db="EMBL/GenBank/DDBJ databases">
        <authorList>
            <person name="Sun Q."/>
            <person name="Mori K."/>
        </authorList>
    </citation>
    <scope>NUCLEOTIDE SEQUENCE [LARGE SCALE GENOMIC DNA]</scope>
    <source>
        <strain evidence="6 7">JCM 12520</strain>
    </source>
</reference>
<dbReference type="Gene3D" id="1.50.10.10">
    <property type="match status" value="1"/>
</dbReference>
<dbReference type="InterPro" id="IPR035396">
    <property type="entry name" value="Bac_rhamnosid6H"/>
</dbReference>
<evidence type="ECO:0000256" key="2">
    <source>
        <dbReference type="ARBA" id="ARBA00012652"/>
    </source>
</evidence>
<dbReference type="PANTHER" id="PTHR33307">
    <property type="entry name" value="ALPHA-RHAMNOSIDASE (EUROFUNG)"/>
    <property type="match status" value="1"/>
</dbReference>
<organism evidence="6 7">
    <name type="scientific">Paenibacillus hodogayensis</name>
    <dbReference type="NCBI Taxonomy" id="279208"/>
    <lineage>
        <taxon>Bacteria</taxon>
        <taxon>Bacillati</taxon>
        <taxon>Bacillota</taxon>
        <taxon>Bacilli</taxon>
        <taxon>Bacillales</taxon>
        <taxon>Paenibacillaceae</taxon>
        <taxon>Paenibacillus</taxon>
    </lineage>
</organism>
<dbReference type="EC" id="3.2.1.40" evidence="2"/>
<evidence type="ECO:0000259" key="3">
    <source>
        <dbReference type="Pfam" id="PF05592"/>
    </source>
</evidence>
<dbReference type="SUPFAM" id="SSF48208">
    <property type="entry name" value="Six-hairpin glycosidases"/>
    <property type="match status" value="1"/>
</dbReference>
<comment type="catalytic activity">
    <reaction evidence="1">
        <text>Hydrolysis of terminal non-reducing alpha-L-rhamnose residues in alpha-L-rhamnosides.</text>
        <dbReference type="EC" id="3.2.1.40"/>
    </reaction>
</comment>
<dbReference type="PANTHER" id="PTHR33307:SF6">
    <property type="entry name" value="ALPHA-RHAMNOSIDASE (EUROFUNG)-RELATED"/>
    <property type="match status" value="1"/>
</dbReference>
<feature type="domain" description="Alpha-L-rhamnosidase six-hairpin glycosidase" evidence="5">
    <location>
        <begin position="335"/>
        <end position="688"/>
    </location>
</feature>
<comment type="caution">
    <text evidence="6">The sequence shown here is derived from an EMBL/GenBank/DDBJ whole genome shotgun (WGS) entry which is preliminary data.</text>
</comment>
<dbReference type="Gene3D" id="2.60.420.10">
    <property type="entry name" value="Maltose phosphorylase, domain 3"/>
    <property type="match status" value="1"/>
</dbReference>
<dbReference type="Pfam" id="PF05592">
    <property type="entry name" value="Bac_rhamnosid"/>
    <property type="match status" value="1"/>
</dbReference>
<name>A0ABV5W3R0_9BACL</name>
<dbReference type="InterPro" id="IPR008979">
    <property type="entry name" value="Galactose-bd-like_sf"/>
</dbReference>
<dbReference type="InterPro" id="IPR008902">
    <property type="entry name" value="Rhamnosid_concanavalin"/>
</dbReference>
<dbReference type="InterPro" id="IPR008928">
    <property type="entry name" value="6-hairpin_glycosidase_sf"/>
</dbReference>
<dbReference type="InterPro" id="IPR013737">
    <property type="entry name" value="Bac_rhamnosid_N"/>
</dbReference>
<keyword evidence="7" id="KW-1185">Reference proteome</keyword>
<dbReference type="InterPro" id="IPR012341">
    <property type="entry name" value="6hp_glycosidase-like_sf"/>
</dbReference>
<evidence type="ECO:0000259" key="4">
    <source>
        <dbReference type="Pfam" id="PF08531"/>
    </source>
</evidence>
<dbReference type="Pfam" id="PF08531">
    <property type="entry name" value="Bac_rhamnosid_N"/>
    <property type="match status" value="1"/>
</dbReference>
<sequence>MSSRKIWSAHWIADERFVGLEPRQLLHKESDSPDNEAHRNDLKHTHMLVRKTFDLEASVRAAYIDISADDYYKLFVNGRFVGQGPAQGYHFHYYYNRYDLTEWLVEGLNVIAVHAYYQGLCNRSLNSADYRQGVIAELFCDGTLTVATDATWKYMQSLEYGTGEAATIGYDTQFAEHIDSRLKEANWRHLHYDDSAWKPACVRRESDCILQLQSTPSVDVYRVSPTKVETTADGRYLIDFGREITGQLTMIARGLSGQQLEIRCGEEWLEDSSGVRCELRCNCTYREAWTLSGGEDELEVYDYKGFRLAEVIGGVDAVQPESIAAIVRHYPFPEEACRFQSDDPLLQGIWDICRNAVKYGSQEHFVDCPTREKGQYLGDNSITAPAHALLTGDLRLYRKALEDFALSSRICPGFMAVAPGHLMQEYADYSLQWPAQLLQYYRYSGDRPFLREMAPLAVGIINYFRRYARADGLLRKGSDKANLVDWPPNARDGYDFPLTKPVIDGCHNVVNAFYYGAMQATNGIMRELGEPELYELASLAESFRRAFLDPSTGLFRDAEMSGHASLHANALPLCFGLVPRDQRDAVVAFLKEKKLSCGVYMAYFYLKALATAGEHEFVYHTIVSQEKHLVTAADVPGTNETIELTGYWANMLREGATTCFEAWSKRLKWNTSLCHPWASAPIPLLVEDVLGITPAEPGWTSIRFRPRIPRSMRDLTLVLTVATGVLTVRVRDGKAELQPPAGVSVV</sequence>
<keyword evidence="6" id="KW-0378">Hydrolase</keyword>
<dbReference type="Pfam" id="PF17389">
    <property type="entry name" value="Bac_rhamnosid6H"/>
    <property type="match status" value="1"/>
</dbReference>
<dbReference type="RefSeq" id="WP_344909099.1">
    <property type="nucleotide sequence ID" value="NZ_BAAAYO010000007.1"/>
</dbReference>
<gene>
    <name evidence="6" type="ORF">ACFFNY_25575</name>
</gene>
<dbReference type="InterPro" id="IPR016007">
    <property type="entry name" value="Alpha_rhamnosid"/>
</dbReference>
<feature type="domain" description="Bacterial alpha-L-rhamnosidase N-terminal" evidence="4">
    <location>
        <begin position="59"/>
        <end position="220"/>
    </location>
</feature>